<feature type="chain" id="PRO_5026309548" evidence="1">
    <location>
        <begin position="23"/>
        <end position="175"/>
    </location>
</feature>
<evidence type="ECO:0000313" key="3">
    <source>
        <dbReference type="EMBL" id="MVN91703.1"/>
    </source>
</evidence>
<accession>A0A6I4IQH4</accession>
<organism evidence="3 4">
    <name type="scientific">Mucilaginibacter aquatilis</name>
    <dbReference type="NCBI Taxonomy" id="1517760"/>
    <lineage>
        <taxon>Bacteria</taxon>
        <taxon>Pseudomonadati</taxon>
        <taxon>Bacteroidota</taxon>
        <taxon>Sphingobacteriia</taxon>
        <taxon>Sphingobacteriales</taxon>
        <taxon>Sphingobacteriaceae</taxon>
        <taxon>Mucilaginibacter</taxon>
    </lineage>
</organism>
<keyword evidence="1" id="KW-0732">Signal</keyword>
<dbReference type="AlphaFoldDB" id="A0A6I4IQH4"/>
<dbReference type="Pfam" id="PF13628">
    <property type="entry name" value="DUF4142"/>
    <property type="match status" value="1"/>
</dbReference>
<dbReference type="PANTHER" id="PTHR38593">
    <property type="entry name" value="BLR2558 PROTEIN"/>
    <property type="match status" value="1"/>
</dbReference>
<dbReference type="Proteomes" id="UP000434850">
    <property type="component" value="Unassembled WGS sequence"/>
</dbReference>
<evidence type="ECO:0000256" key="1">
    <source>
        <dbReference type="SAM" id="SignalP"/>
    </source>
</evidence>
<dbReference type="EMBL" id="WQLA01000004">
    <property type="protein sequence ID" value="MVN91703.1"/>
    <property type="molecule type" value="Genomic_DNA"/>
</dbReference>
<dbReference type="Gene3D" id="1.20.1260.10">
    <property type="match status" value="1"/>
</dbReference>
<dbReference type="PROSITE" id="PS51257">
    <property type="entry name" value="PROKAR_LIPOPROTEIN"/>
    <property type="match status" value="1"/>
</dbReference>
<gene>
    <name evidence="3" type="ORF">GO816_11255</name>
</gene>
<feature type="signal peptide" evidence="1">
    <location>
        <begin position="1"/>
        <end position="22"/>
    </location>
</feature>
<name>A0A6I4IQH4_9SPHI</name>
<dbReference type="InterPro" id="IPR025419">
    <property type="entry name" value="DUF4142"/>
</dbReference>
<evidence type="ECO:0000259" key="2">
    <source>
        <dbReference type="Pfam" id="PF13628"/>
    </source>
</evidence>
<proteinExistence type="predicted"/>
<dbReference type="PANTHER" id="PTHR38593:SF1">
    <property type="entry name" value="BLR2558 PROTEIN"/>
    <property type="match status" value="1"/>
</dbReference>
<evidence type="ECO:0000313" key="4">
    <source>
        <dbReference type="Proteomes" id="UP000434850"/>
    </source>
</evidence>
<comment type="caution">
    <text evidence="3">The sequence shown here is derived from an EMBL/GenBank/DDBJ whole genome shotgun (WGS) entry which is preliminary data.</text>
</comment>
<dbReference type="InterPro" id="IPR012347">
    <property type="entry name" value="Ferritin-like"/>
</dbReference>
<dbReference type="OrthoDB" id="883203at2"/>
<feature type="domain" description="DUF4142" evidence="2">
    <location>
        <begin position="33"/>
        <end position="168"/>
    </location>
</feature>
<reference evidence="3 4" key="1">
    <citation type="submission" date="2019-12" db="EMBL/GenBank/DDBJ databases">
        <title>Mucilaginibacter sp. HME9299 genome sequencing and assembly.</title>
        <authorList>
            <person name="Kang H."/>
            <person name="Kim H."/>
            <person name="Joh K."/>
        </authorList>
    </citation>
    <scope>NUCLEOTIDE SEQUENCE [LARGE SCALE GENOMIC DNA]</scope>
    <source>
        <strain evidence="3 4">HME9299</strain>
    </source>
</reference>
<sequence length="175" mass="19433">MKNKFILVIMLALSVFTFSACSDDDDDDAMKMQNQLFVNEAASGNMLEIQAGAMAEQKGVSQQVKNYGHHMVNDHTTASTQLTTLANNEGFTVPTQLLEKHQTKLNSLMPLTGVAFDKGFATLMVQSHEEQVNLFEQASNNVEDDDLKNFAREKLPTLKAHLEEARQLNTTVNAQ</sequence>
<protein>
    <submittedName>
        <fullName evidence="3">DUF4142 domain-containing protein</fullName>
    </submittedName>
</protein>
<keyword evidence="4" id="KW-1185">Reference proteome</keyword>
<dbReference type="RefSeq" id="WP_157542032.1">
    <property type="nucleotide sequence ID" value="NZ_WQLA01000004.1"/>
</dbReference>